<evidence type="ECO:0000256" key="1">
    <source>
        <dbReference type="SAM" id="MobiDB-lite"/>
    </source>
</evidence>
<gene>
    <name evidence="2" type="ORF">Ahy_B10g104727</name>
</gene>
<keyword evidence="3" id="KW-1185">Reference proteome</keyword>
<organism evidence="2 3">
    <name type="scientific">Arachis hypogaea</name>
    <name type="common">Peanut</name>
    <dbReference type="NCBI Taxonomy" id="3818"/>
    <lineage>
        <taxon>Eukaryota</taxon>
        <taxon>Viridiplantae</taxon>
        <taxon>Streptophyta</taxon>
        <taxon>Embryophyta</taxon>
        <taxon>Tracheophyta</taxon>
        <taxon>Spermatophyta</taxon>
        <taxon>Magnoliopsida</taxon>
        <taxon>eudicotyledons</taxon>
        <taxon>Gunneridae</taxon>
        <taxon>Pentapetalae</taxon>
        <taxon>rosids</taxon>
        <taxon>fabids</taxon>
        <taxon>Fabales</taxon>
        <taxon>Fabaceae</taxon>
        <taxon>Papilionoideae</taxon>
        <taxon>50 kb inversion clade</taxon>
        <taxon>dalbergioids sensu lato</taxon>
        <taxon>Dalbergieae</taxon>
        <taxon>Pterocarpus clade</taxon>
        <taxon>Arachis</taxon>
    </lineage>
</organism>
<dbReference type="AlphaFoldDB" id="A0A444X6D1"/>
<proteinExistence type="predicted"/>
<feature type="compositionally biased region" description="Basic and acidic residues" evidence="1">
    <location>
        <begin position="92"/>
        <end position="104"/>
    </location>
</feature>
<comment type="caution">
    <text evidence="2">The sequence shown here is derived from an EMBL/GenBank/DDBJ whole genome shotgun (WGS) entry which is preliminary data.</text>
</comment>
<evidence type="ECO:0000313" key="3">
    <source>
        <dbReference type="Proteomes" id="UP000289738"/>
    </source>
</evidence>
<dbReference type="Proteomes" id="UP000289738">
    <property type="component" value="Chromosome B10"/>
</dbReference>
<accession>A0A444X6D1</accession>
<name>A0A444X6D1_ARAHY</name>
<feature type="region of interest" description="Disordered" evidence="1">
    <location>
        <begin position="80"/>
        <end position="104"/>
    </location>
</feature>
<reference evidence="2 3" key="1">
    <citation type="submission" date="2019-01" db="EMBL/GenBank/DDBJ databases">
        <title>Sequencing of cultivated peanut Arachis hypogaea provides insights into genome evolution and oil improvement.</title>
        <authorList>
            <person name="Chen X."/>
        </authorList>
    </citation>
    <scope>NUCLEOTIDE SEQUENCE [LARGE SCALE GENOMIC DNA]</scope>
    <source>
        <strain evidence="3">cv. Fuhuasheng</strain>
        <tissue evidence="2">Leaves</tissue>
    </source>
</reference>
<dbReference type="EMBL" id="SDMP01000020">
    <property type="protein sequence ID" value="RYQ85224.1"/>
    <property type="molecule type" value="Genomic_DNA"/>
</dbReference>
<evidence type="ECO:0008006" key="4">
    <source>
        <dbReference type="Google" id="ProtNLM"/>
    </source>
</evidence>
<evidence type="ECO:0000313" key="2">
    <source>
        <dbReference type="EMBL" id="RYQ85224.1"/>
    </source>
</evidence>
<sequence length="104" mass="12270">MEKMKTINLGAWEYLQRFDLAVRTKAYFSHGPKVDNITNNMCEVWNAKIVEYRRKPILTMCEDLSCYLISKMARHKKKLENHSGHLAPMQQKKLDEFVKPKANK</sequence>
<protein>
    <recommendedName>
        <fullName evidence="4">Protein FAR1-RELATED SEQUENCE</fullName>
    </recommendedName>
</protein>